<evidence type="ECO:0000256" key="4">
    <source>
        <dbReference type="ARBA" id="ARBA00022679"/>
    </source>
</evidence>
<keyword evidence="7" id="KW-0067">ATP-binding</keyword>
<feature type="region of interest" description="Disordered" evidence="11">
    <location>
        <begin position="285"/>
        <end position="335"/>
    </location>
</feature>
<comment type="catalytic activity">
    <reaction evidence="9">
        <text>L-seryl-[protein] + ATP = O-phospho-L-seryl-[protein] + ADP + H(+)</text>
        <dbReference type="Rhea" id="RHEA:17989"/>
        <dbReference type="Rhea" id="RHEA-COMP:9863"/>
        <dbReference type="Rhea" id="RHEA-COMP:11604"/>
        <dbReference type="ChEBI" id="CHEBI:15378"/>
        <dbReference type="ChEBI" id="CHEBI:29999"/>
        <dbReference type="ChEBI" id="CHEBI:30616"/>
        <dbReference type="ChEBI" id="CHEBI:83421"/>
        <dbReference type="ChEBI" id="CHEBI:456216"/>
        <dbReference type="EC" id="2.7.11.1"/>
    </reaction>
</comment>
<proteinExistence type="inferred from homology"/>
<dbReference type="SMART" id="SM00220">
    <property type="entry name" value="S_TKc"/>
    <property type="match status" value="1"/>
</dbReference>
<protein>
    <recommendedName>
        <fullName evidence="2">non-specific serine/threonine protein kinase</fullName>
        <ecNumber evidence="2">2.7.11.1</ecNumber>
    </recommendedName>
</protein>
<evidence type="ECO:0000256" key="7">
    <source>
        <dbReference type="ARBA" id="ARBA00022840"/>
    </source>
</evidence>
<dbReference type="Gene3D" id="3.30.200.20">
    <property type="entry name" value="Phosphorylase Kinase, domain 1"/>
    <property type="match status" value="2"/>
</dbReference>
<dbReference type="InterPro" id="IPR011009">
    <property type="entry name" value="Kinase-like_dom_sf"/>
</dbReference>
<reference evidence="13 14" key="1">
    <citation type="submission" date="2024-02" db="EMBL/GenBank/DDBJ databases">
        <authorList>
            <person name="Daric V."/>
            <person name="Darras S."/>
        </authorList>
    </citation>
    <scope>NUCLEOTIDE SEQUENCE [LARGE SCALE GENOMIC DNA]</scope>
</reference>
<keyword evidence="10" id="KW-0175">Coiled coil</keyword>
<dbReference type="PANTHER" id="PTHR44899">
    <property type="entry name" value="CAMK FAMILY PROTEIN KINASE"/>
    <property type="match status" value="1"/>
</dbReference>
<name>A0ABP0FLD9_CLALP</name>
<keyword evidence="4" id="KW-0808">Transferase</keyword>
<accession>A0ABP0FLD9</accession>
<dbReference type="EMBL" id="CAWYQH010000068">
    <property type="protein sequence ID" value="CAK8680484.1"/>
    <property type="molecule type" value="Genomic_DNA"/>
</dbReference>
<keyword evidence="3" id="KW-0723">Serine/threonine-protein kinase</keyword>
<sequence>MPSKLSDYSILTLIGSGSYGKCLKVRRKSDGKVLVWKDMDYGTMTEPEKQQLVSEVNLLRELKHRYIVRYHDRIIDRSRCRLYLIMEYCAGGDLASMITQYRKDRCFMDETFIVKTLAQLALALQTCHGQRRKSGNQGKIVHRDLKPANVFLDENRNVKLGDFGLARVLNHDTSFAKTFVGTPYYMSPEQMSKIQYNEKSDIWSLGCLVYELCALVPPFTAPNQQLLAIKIKQGQFRRIPSRYTDALQNCVSSMLRITPNARPSLEEIMQLPLLKDALKECSDEKATEKCPTPPATENTNVLANKDVKENNRKTSSSSSSSTEEVKRASSDTDIKEREQVLEDRLRDVERRERTLVRRERNLEDREKAAEEKLKTAESLIKQYQEMRKDQNLLRAAVEVPKYDTDMLSHKKHVHFSNDLKENNPTHLGVDKCKLDGFKRIEAISKGNLDDYRKRLRDLQGNDDLERNKYKTVSRLKCVRNAPGKILGMR</sequence>
<feature type="domain" description="Protein kinase" evidence="12">
    <location>
        <begin position="8"/>
        <end position="274"/>
    </location>
</feature>
<dbReference type="Pfam" id="PF00069">
    <property type="entry name" value="Pkinase"/>
    <property type="match status" value="1"/>
</dbReference>
<keyword evidence="6" id="KW-0418">Kinase</keyword>
<dbReference type="Gene3D" id="1.10.510.10">
    <property type="entry name" value="Transferase(Phosphotransferase) domain 1"/>
    <property type="match status" value="1"/>
</dbReference>
<comment type="catalytic activity">
    <reaction evidence="8">
        <text>L-threonyl-[protein] + ATP = O-phospho-L-threonyl-[protein] + ADP + H(+)</text>
        <dbReference type="Rhea" id="RHEA:46608"/>
        <dbReference type="Rhea" id="RHEA-COMP:11060"/>
        <dbReference type="Rhea" id="RHEA-COMP:11605"/>
        <dbReference type="ChEBI" id="CHEBI:15378"/>
        <dbReference type="ChEBI" id="CHEBI:30013"/>
        <dbReference type="ChEBI" id="CHEBI:30616"/>
        <dbReference type="ChEBI" id="CHEBI:61977"/>
        <dbReference type="ChEBI" id="CHEBI:456216"/>
        <dbReference type="EC" id="2.7.11.1"/>
    </reaction>
</comment>
<dbReference type="Proteomes" id="UP001642483">
    <property type="component" value="Unassembled WGS sequence"/>
</dbReference>
<organism evidence="13 14">
    <name type="scientific">Clavelina lepadiformis</name>
    <name type="common">Light-bulb sea squirt</name>
    <name type="synonym">Ascidia lepadiformis</name>
    <dbReference type="NCBI Taxonomy" id="159417"/>
    <lineage>
        <taxon>Eukaryota</taxon>
        <taxon>Metazoa</taxon>
        <taxon>Chordata</taxon>
        <taxon>Tunicata</taxon>
        <taxon>Ascidiacea</taxon>
        <taxon>Aplousobranchia</taxon>
        <taxon>Clavelinidae</taxon>
        <taxon>Clavelina</taxon>
    </lineage>
</organism>
<dbReference type="InterPro" id="IPR000719">
    <property type="entry name" value="Prot_kinase_dom"/>
</dbReference>
<evidence type="ECO:0000256" key="3">
    <source>
        <dbReference type="ARBA" id="ARBA00022527"/>
    </source>
</evidence>
<evidence type="ECO:0000313" key="14">
    <source>
        <dbReference type="Proteomes" id="UP001642483"/>
    </source>
</evidence>
<evidence type="ECO:0000256" key="8">
    <source>
        <dbReference type="ARBA" id="ARBA00047899"/>
    </source>
</evidence>
<feature type="coiled-coil region" evidence="10">
    <location>
        <begin position="345"/>
        <end position="389"/>
    </location>
</feature>
<evidence type="ECO:0000256" key="5">
    <source>
        <dbReference type="ARBA" id="ARBA00022741"/>
    </source>
</evidence>
<dbReference type="InterPro" id="IPR051131">
    <property type="entry name" value="NEK_Ser/Thr_kinase_NIMA"/>
</dbReference>
<evidence type="ECO:0000256" key="6">
    <source>
        <dbReference type="ARBA" id="ARBA00022777"/>
    </source>
</evidence>
<keyword evidence="14" id="KW-1185">Reference proteome</keyword>
<dbReference type="EC" id="2.7.11.1" evidence="2"/>
<evidence type="ECO:0000256" key="1">
    <source>
        <dbReference type="ARBA" id="ARBA00010886"/>
    </source>
</evidence>
<feature type="compositionally biased region" description="Basic and acidic residues" evidence="11">
    <location>
        <begin position="323"/>
        <end position="335"/>
    </location>
</feature>
<dbReference type="PROSITE" id="PS50011">
    <property type="entry name" value="PROTEIN_KINASE_DOM"/>
    <property type="match status" value="1"/>
</dbReference>
<dbReference type="InterPro" id="IPR008271">
    <property type="entry name" value="Ser/Thr_kinase_AS"/>
</dbReference>
<evidence type="ECO:0000256" key="9">
    <source>
        <dbReference type="ARBA" id="ARBA00048679"/>
    </source>
</evidence>
<keyword evidence="5" id="KW-0547">Nucleotide-binding</keyword>
<evidence type="ECO:0000256" key="11">
    <source>
        <dbReference type="SAM" id="MobiDB-lite"/>
    </source>
</evidence>
<gene>
    <name evidence="13" type="ORF">CVLEPA_LOCUS10732</name>
</gene>
<evidence type="ECO:0000259" key="12">
    <source>
        <dbReference type="PROSITE" id="PS50011"/>
    </source>
</evidence>
<evidence type="ECO:0000256" key="10">
    <source>
        <dbReference type="SAM" id="Coils"/>
    </source>
</evidence>
<evidence type="ECO:0000256" key="2">
    <source>
        <dbReference type="ARBA" id="ARBA00012513"/>
    </source>
</evidence>
<evidence type="ECO:0000313" key="13">
    <source>
        <dbReference type="EMBL" id="CAK8680484.1"/>
    </source>
</evidence>
<comment type="caution">
    <text evidence="13">The sequence shown here is derived from an EMBL/GenBank/DDBJ whole genome shotgun (WGS) entry which is preliminary data.</text>
</comment>
<dbReference type="PANTHER" id="PTHR44899:SF10">
    <property type="entry name" value="NIMA-RELATED KINASE 2"/>
    <property type="match status" value="1"/>
</dbReference>
<dbReference type="CDD" id="cd08217">
    <property type="entry name" value="STKc_Nek2"/>
    <property type="match status" value="1"/>
</dbReference>
<comment type="similarity">
    <text evidence="1">Belongs to the protein kinase superfamily. NEK Ser/Thr protein kinase family. NIMA subfamily.</text>
</comment>
<dbReference type="SUPFAM" id="SSF56112">
    <property type="entry name" value="Protein kinase-like (PK-like)"/>
    <property type="match status" value="1"/>
</dbReference>
<dbReference type="PROSITE" id="PS00108">
    <property type="entry name" value="PROTEIN_KINASE_ST"/>
    <property type="match status" value="1"/>
</dbReference>